<name>A0ABW9WGH2_9BURK</name>
<organism evidence="1 2">
    <name type="scientific">Duganella margarita</name>
    <dbReference type="NCBI Taxonomy" id="2692170"/>
    <lineage>
        <taxon>Bacteria</taxon>
        <taxon>Pseudomonadati</taxon>
        <taxon>Pseudomonadota</taxon>
        <taxon>Betaproteobacteria</taxon>
        <taxon>Burkholderiales</taxon>
        <taxon>Oxalobacteraceae</taxon>
        <taxon>Telluria group</taxon>
        <taxon>Duganella</taxon>
    </lineage>
</organism>
<dbReference type="Proteomes" id="UP000466332">
    <property type="component" value="Unassembled WGS sequence"/>
</dbReference>
<protein>
    <submittedName>
        <fullName evidence="1">Anti-sigma factor</fullName>
    </submittedName>
</protein>
<evidence type="ECO:0000313" key="1">
    <source>
        <dbReference type="EMBL" id="MYN40121.1"/>
    </source>
</evidence>
<reference evidence="1 2" key="1">
    <citation type="submission" date="2019-12" db="EMBL/GenBank/DDBJ databases">
        <title>Novel species isolated from a subtropical stream in China.</title>
        <authorList>
            <person name="Lu H."/>
        </authorList>
    </citation>
    <scope>NUCLEOTIDE SEQUENCE [LARGE SCALE GENOMIC DNA]</scope>
    <source>
        <strain evidence="1 2">FT109W</strain>
    </source>
</reference>
<evidence type="ECO:0000313" key="2">
    <source>
        <dbReference type="Proteomes" id="UP000466332"/>
    </source>
</evidence>
<accession>A0ABW9WGH2</accession>
<gene>
    <name evidence="1" type="ORF">GTP55_12125</name>
</gene>
<proteinExistence type="predicted"/>
<keyword evidence="2" id="KW-1185">Reference proteome</keyword>
<comment type="caution">
    <text evidence="1">The sequence shown here is derived from an EMBL/GenBank/DDBJ whole genome shotgun (WGS) entry which is preliminary data.</text>
</comment>
<dbReference type="EMBL" id="WWCS01000006">
    <property type="protein sequence ID" value="MYN40121.1"/>
    <property type="molecule type" value="Genomic_DNA"/>
</dbReference>
<sequence length="273" mass="29650">MSQMPVTEAELHAYVDGVLPAARMAEIDAYLSARPEEAARIAAYATQNDELRRLFDPVRDEVPPAAMLTRPQAGRQRQPWLRAAAMVVIALTGAVAGWELHGTVAPAQMQARVADDAAPMLASASAGALAQRAAVAHAVYTPDMRRPVEIGALQEDQLVTWLSKRLGSDIRPAHLGKLGYELIGGRLLPGDSGPVAQSMYQDQAGRRLTLYVSNDQTHNQDTGFRFAREGRVNVFYWIDGKFGYALSASADKGELARVAAAVYEQLDKPESRP</sequence>
<dbReference type="RefSeq" id="WP_161045171.1">
    <property type="nucleotide sequence ID" value="NZ_WWCS01000006.1"/>
</dbReference>